<dbReference type="GO" id="GO:0005634">
    <property type="term" value="C:nucleus"/>
    <property type="evidence" value="ECO:0007669"/>
    <property type="project" value="UniProtKB-SubCell"/>
</dbReference>
<dbReference type="InterPro" id="IPR009057">
    <property type="entry name" value="Homeodomain-like_sf"/>
</dbReference>
<dbReference type="AlphaFoldDB" id="A0A0L7RHD0"/>
<dbReference type="Pfam" id="PF16087">
    <property type="entry name" value="DUF4817"/>
    <property type="match status" value="1"/>
</dbReference>
<keyword evidence="3" id="KW-0489">Methyltransferase</keyword>
<dbReference type="InterPro" id="IPR036397">
    <property type="entry name" value="RNaseH_sf"/>
</dbReference>
<evidence type="ECO:0000259" key="2">
    <source>
        <dbReference type="Pfam" id="PF16087"/>
    </source>
</evidence>
<name>A0A0L7RHD0_9HYME</name>
<keyword evidence="4" id="KW-1185">Reference proteome</keyword>
<organism evidence="3 4">
    <name type="scientific">Habropoda laboriosa</name>
    <dbReference type="NCBI Taxonomy" id="597456"/>
    <lineage>
        <taxon>Eukaryota</taxon>
        <taxon>Metazoa</taxon>
        <taxon>Ecdysozoa</taxon>
        <taxon>Arthropoda</taxon>
        <taxon>Hexapoda</taxon>
        <taxon>Insecta</taxon>
        <taxon>Pterygota</taxon>
        <taxon>Neoptera</taxon>
        <taxon>Endopterygota</taxon>
        <taxon>Hymenoptera</taxon>
        <taxon>Apocrita</taxon>
        <taxon>Aculeata</taxon>
        <taxon>Apoidea</taxon>
        <taxon>Anthophila</taxon>
        <taxon>Apidae</taxon>
        <taxon>Habropoda</taxon>
    </lineage>
</organism>
<evidence type="ECO:0000256" key="1">
    <source>
        <dbReference type="ARBA" id="ARBA00004123"/>
    </source>
</evidence>
<dbReference type="GO" id="GO:0008168">
    <property type="term" value="F:methyltransferase activity"/>
    <property type="evidence" value="ECO:0007669"/>
    <property type="project" value="UniProtKB-KW"/>
</dbReference>
<dbReference type="GO" id="GO:0032259">
    <property type="term" value="P:methylation"/>
    <property type="evidence" value="ECO:0007669"/>
    <property type="project" value="UniProtKB-KW"/>
</dbReference>
<dbReference type="PANTHER" id="PTHR47326">
    <property type="entry name" value="TRANSPOSABLE ELEMENT TC3 TRANSPOSASE-LIKE PROTEIN"/>
    <property type="match status" value="1"/>
</dbReference>
<dbReference type="OrthoDB" id="7537251at2759"/>
<dbReference type="InterPro" id="IPR032135">
    <property type="entry name" value="DUF4817"/>
</dbReference>
<evidence type="ECO:0000313" key="4">
    <source>
        <dbReference type="Proteomes" id="UP000053825"/>
    </source>
</evidence>
<dbReference type="GO" id="GO:0003676">
    <property type="term" value="F:nucleic acid binding"/>
    <property type="evidence" value="ECO:0007669"/>
    <property type="project" value="InterPro"/>
</dbReference>
<reference evidence="3 4" key="1">
    <citation type="submission" date="2015-07" db="EMBL/GenBank/DDBJ databases">
        <title>The genome of Habropoda laboriosa.</title>
        <authorList>
            <person name="Pan H."/>
            <person name="Kapheim K."/>
        </authorList>
    </citation>
    <scope>NUCLEOTIDE SEQUENCE [LARGE SCALE GENOMIC DNA]</scope>
    <source>
        <strain evidence="3">0110345459</strain>
    </source>
</reference>
<dbReference type="PANTHER" id="PTHR47326:SF1">
    <property type="entry name" value="HTH PSQ-TYPE DOMAIN-CONTAINING PROTEIN"/>
    <property type="match status" value="1"/>
</dbReference>
<dbReference type="Proteomes" id="UP000053825">
    <property type="component" value="Unassembled WGS sequence"/>
</dbReference>
<dbReference type="SUPFAM" id="SSF46689">
    <property type="entry name" value="Homeodomain-like"/>
    <property type="match status" value="1"/>
</dbReference>
<dbReference type="Gene3D" id="3.30.420.10">
    <property type="entry name" value="Ribonuclease H-like superfamily/Ribonuclease H"/>
    <property type="match status" value="1"/>
</dbReference>
<evidence type="ECO:0000313" key="3">
    <source>
        <dbReference type="EMBL" id="KOC70372.1"/>
    </source>
</evidence>
<sequence>MESYTIAERVKVIKIYFENQCSIKNTHRKLRDFFGIHNRPPEQTIRNLVKKFGETGSVHDKPKSGRPKTVRSNENIAAVRESVANDPSTSIPRRSKELSISYGSLWRILHKDLHLHAFKIQLTQELKERDHLQRRNFADWLLEHRSIDALFSRNIIFSDEAHFTLDGHVNKQNCRIWGDENPRAIKEKSLHPEKVTVWWSKGVIDPFFFENENEDDEIIIVISYNEMIIDYLWLKLNGIDISNVYFQQDGATPHATRENITLLRSKFNGRLISRNGDVNWPPRSCDLTPLNFFLWGYLKSKVYASKPATIHDLKNNIRNEIGELNEQICQNVIENFDFRTDVCKRGRGGHLADIVFHT</sequence>
<accession>A0A0L7RHD0</accession>
<proteinExistence type="predicted"/>
<keyword evidence="3" id="KW-0808">Transferase</keyword>
<protein>
    <submittedName>
        <fullName evidence="3">Histone-lysine N-methyltransferase SETMAR</fullName>
    </submittedName>
</protein>
<comment type="subcellular location">
    <subcellularLocation>
        <location evidence="1">Nucleus</location>
    </subcellularLocation>
</comment>
<dbReference type="EMBL" id="KQ414590">
    <property type="protein sequence ID" value="KOC70372.1"/>
    <property type="molecule type" value="Genomic_DNA"/>
</dbReference>
<gene>
    <name evidence="3" type="ORF">WH47_02875</name>
</gene>
<feature type="domain" description="DUF4817" evidence="2">
    <location>
        <begin position="5"/>
        <end position="58"/>
    </location>
</feature>
<dbReference type="STRING" id="597456.A0A0L7RHD0"/>